<dbReference type="OrthoDB" id="8954335at2759"/>
<dbReference type="STRING" id="230819.A0A5C3L8N1"/>
<evidence type="ECO:0000259" key="2">
    <source>
        <dbReference type="Pfam" id="PF01926"/>
    </source>
</evidence>
<evidence type="ECO:0000313" key="3">
    <source>
        <dbReference type="EMBL" id="TFK28406.1"/>
    </source>
</evidence>
<dbReference type="Pfam" id="PF01926">
    <property type="entry name" value="MMR_HSR1"/>
    <property type="match status" value="1"/>
</dbReference>
<dbReference type="EMBL" id="ML210156">
    <property type="protein sequence ID" value="TFK28406.1"/>
    <property type="molecule type" value="Genomic_DNA"/>
</dbReference>
<proteinExistence type="predicted"/>
<gene>
    <name evidence="3" type="ORF">FA15DRAFT_753525</name>
</gene>
<dbReference type="SUPFAM" id="SSF52540">
    <property type="entry name" value="P-loop containing nucleoside triphosphate hydrolases"/>
    <property type="match status" value="1"/>
</dbReference>
<protein>
    <recommendedName>
        <fullName evidence="2">G domain-containing protein</fullName>
    </recommendedName>
</protein>
<dbReference type="Gene3D" id="3.40.50.300">
    <property type="entry name" value="P-loop containing nucleotide triphosphate hydrolases"/>
    <property type="match status" value="1"/>
</dbReference>
<accession>A0A5C3L8N1</accession>
<feature type="domain" description="G" evidence="2">
    <location>
        <begin position="35"/>
        <end position="118"/>
    </location>
</feature>
<organism evidence="3 4">
    <name type="scientific">Coprinopsis marcescibilis</name>
    <name type="common">Agaric fungus</name>
    <name type="synonym">Psathyrella marcescibilis</name>
    <dbReference type="NCBI Taxonomy" id="230819"/>
    <lineage>
        <taxon>Eukaryota</taxon>
        <taxon>Fungi</taxon>
        <taxon>Dikarya</taxon>
        <taxon>Basidiomycota</taxon>
        <taxon>Agaricomycotina</taxon>
        <taxon>Agaricomycetes</taxon>
        <taxon>Agaricomycetidae</taxon>
        <taxon>Agaricales</taxon>
        <taxon>Agaricineae</taxon>
        <taxon>Psathyrellaceae</taxon>
        <taxon>Coprinopsis</taxon>
    </lineage>
</organism>
<reference evidence="3 4" key="1">
    <citation type="journal article" date="2019" name="Nat. Ecol. Evol.">
        <title>Megaphylogeny resolves global patterns of mushroom evolution.</title>
        <authorList>
            <person name="Varga T."/>
            <person name="Krizsan K."/>
            <person name="Foldi C."/>
            <person name="Dima B."/>
            <person name="Sanchez-Garcia M."/>
            <person name="Sanchez-Ramirez S."/>
            <person name="Szollosi G.J."/>
            <person name="Szarkandi J.G."/>
            <person name="Papp V."/>
            <person name="Albert L."/>
            <person name="Andreopoulos W."/>
            <person name="Angelini C."/>
            <person name="Antonin V."/>
            <person name="Barry K.W."/>
            <person name="Bougher N.L."/>
            <person name="Buchanan P."/>
            <person name="Buyck B."/>
            <person name="Bense V."/>
            <person name="Catcheside P."/>
            <person name="Chovatia M."/>
            <person name="Cooper J."/>
            <person name="Damon W."/>
            <person name="Desjardin D."/>
            <person name="Finy P."/>
            <person name="Geml J."/>
            <person name="Haridas S."/>
            <person name="Hughes K."/>
            <person name="Justo A."/>
            <person name="Karasinski D."/>
            <person name="Kautmanova I."/>
            <person name="Kiss B."/>
            <person name="Kocsube S."/>
            <person name="Kotiranta H."/>
            <person name="LaButti K.M."/>
            <person name="Lechner B.E."/>
            <person name="Liimatainen K."/>
            <person name="Lipzen A."/>
            <person name="Lukacs Z."/>
            <person name="Mihaltcheva S."/>
            <person name="Morgado L.N."/>
            <person name="Niskanen T."/>
            <person name="Noordeloos M.E."/>
            <person name="Ohm R.A."/>
            <person name="Ortiz-Santana B."/>
            <person name="Ovrebo C."/>
            <person name="Racz N."/>
            <person name="Riley R."/>
            <person name="Savchenko A."/>
            <person name="Shiryaev A."/>
            <person name="Soop K."/>
            <person name="Spirin V."/>
            <person name="Szebenyi C."/>
            <person name="Tomsovsky M."/>
            <person name="Tulloss R.E."/>
            <person name="Uehling J."/>
            <person name="Grigoriev I.V."/>
            <person name="Vagvolgyi C."/>
            <person name="Papp T."/>
            <person name="Martin F.M."/>
            <person name="Miettinen O."/>
            <person name="Hibbett D.S."/>
            <person name="Nagy L.G."/>
        </authorList>
    </citation>
    <scope>NUCLEOTIDE SEQUENCE [LARGE SCALE GENOMIC DNA]</scope>
    <source>
        <strain evidence="3 4">CBS 121175</strain>
    </source>
</reference>
<name>A0A5C3L8N1_COPMA</name>
<evidence type="ECO:0000256" key="1">
    <source>
        <dbReference type="SAM" id="MobiDB-lite"/>
    </source>
</evidence>
<sequence length="310" mass="34323">MKGFRGKVSSSQLKGASHKMQKTEETPYKDDEALILIMGPSGSGKSTFINNYAKEDIAKVTHGFETCTKNIEVFAGSFPTEALPASIVEDYNVPQKALLKLVDTPGFFCTNDDSQTLQKIAEWVRPPKGPPRKLAGIIYLHDMTTKHLQIETKMSLSLFQQICGADAASRTVLVKTQWSGDEGTRTRAAELDGTFFKDMIKDGAVCATIKDGSDGVTEESIVHDILRKDTANRVVLQLLRELQEGKALQTTGAGKELTQSLILLLKGELDQRQFLIFKRALEQLTGKTITNPSRSQKLKGWMIRQFKLIA</sequence>
<keyword evidence="4" id="KW-1185">Reference proteome</keyword>
<dbReference type="InterPro" id="IPR027417">
    <property type="entry name" value="P-loop_NTPase"/>
</dbReference>
<dbReference type="InterPro" id="IPR006073">
    <property type="entry name" value="GTP-bd"/>
</dbReference>
<feature type="region of interest" description="Disordered" evidence="1">
    <location>
        <begin position="1"/>
        <end position="26"/>
    </location>
</feature>
<dbReference type="GO" id="GO:0005525">
    <property type="term" value="F:GTP binding"/>
    <property type="evidence" value="ECO:0007669"/>
    <property type="project" value="InterPro"/>
</dbReference>
<evidence type="ECO:0000313" key="4">
    <source>
        <dbReference type="Proteomes" id="UP000307440"/>
    </source>
</evidence>
<dbReference type="Proteomes" id="UP000307440">
    <property type="component" value="Unassembled WGS sequence"/>
</dbReference>
<dbReference type="AlphaFoldDB" id="A0A5C3L8N1"/>